<evidence type="ECO:0000259" key="9">
    <source>
        <dbReference type="PROSITE" id="PS50076"/>
    </source>
</evidence>
<dbReference type="InterPro" id="IPR052763">
    <property type="entry name" value="DnaJ_C4"/>
</dbReference>
<dbReference type="InterPro" id="IPR036869">
    <property type="entry name" value="J_dom_sf"/>
</dbReference>
<feature type="compositionally biased region" description="Basic and acidic residues" evidence="7">
    <location>
        <begin position="90"/>
        <end position="99"/>
    </location>
</feature>
<dbReference type="OMA" id="LCRLWPY"/>
<dbReference type="CDD" id="cd06257">
    <property type="entry name" value="DnaJ"/>
    <property type="match status" value="1"/>
</dbReference>
<evidence type="ECO:0000313" key="10">
    <source>
        <dbReference type="Ensembl" id="ENSBMSP00010014577.1"/>
    </source>
</evidence>
<feature type="region of interest" description="Disordered" evidence="7">
    <location>
        <begin position="47"/>
        <end position="71"/>
    </location>
</feature>
<feature type="region of interest" description="Disordered" evidence="7">
    <location>
        <begin position="90"/>
        <end position="116"/>
    </location>
</feature>
<evidence type="ECO:0000256" key="2">
    <source>
        <dbReference type="ARBA" id="ARBA00022692"/>
    </source>
</evidence>
<dbReference type="Gene3D" id="1.10.287.110">
    <property type="entry name" value="DnaJ domain"/>
    <property type="match status" value="1"/>
</dbReference>
<dbReference type="GO" id="GO:0016020">
    <property type="term" value="C:membrane"/>
    <property type="evidence" value="ECO:0007669"/>
    <property type="project" value="UniProtKB-SubCell"/>
</dbReference>
<dbReference type="Ensembl" id="ENSBMST00010016147.1">
    <property type="protein sequence ID" value="ENSBMSP00010014577.1"/>
    <property type="gene ID" value="ENSBMSG00010010624.1"/>
</dbReference>
<evidence type="ECO:0000256" key="4">
    <source>
        <dbReference type="ARBA" id="ARBA00023136"/>
    </source>
</evidence>
<accession>A0A8C0D2R8</accession>
<evidence type="ECO:0000256" key="6">
    <source>
        <dbReference type="ARBA" id="ARBA00071602"/>
    </source>
</evidence>
<keyword evidence="3 8" id="KW-1133">Transmembrane helix</keyword>
<evidence type="ECO:0000256" key="7">
    <source>
        <dbReference type="SAM" id="MobiDB-lite"/>
    </source>
</evidence>
<keyword evidence="4 8" id="KW-0472">Membrane</keyword>
<dbReference type="SMART" id="SM00271">
    <property type="entry name" value="DnaJ"/>
    <property type="match status" value="1"/>
</dbReference>
<sequence length="294" mass="32623">LPSCCPCGLRRLWPHSPPTRFFAAAARQRSGPSNYYELLGVHPGASAEEVKRASSPSPKKLHPDRDPRNPALHSRFVELSEAYQVLSHEQSRRSYDHQLRSAASPKCPGTTAHPRSAHQQLLGTPHAKYWAQFHEVRPQGPESRQQQHKHNRRVLGYCLLVMLAGMGLHYVAFRKLEQMHRSFMDEKDRIITAIYNDTRARARSVPALSCPLLTVLAPPSRIPPGAGPPRCLQDAVRRSLCPLLICDLENRPGPQAWRFDAAGRACLAGCTQGRAQVPGGLERTGKARVAPGTE</sequence>
<name>A0A8C0D2R8_BALMU</name>
<proteinExistence type="predicted"/>
<dbReference type="SUPFAM" id="SSF46565">
    <property type="entry name" value="Chaperone J-domain"/>
    <property type="match status" value="1"/>
</dbReference>
<dbReference type="InterPro" id="IPR001623">
    <property type="entry name" value="DnaJ_domain"/>
</dbReference>
<protein>
    <recommendedName>
        <fullName evidence="6">DnaJ homolog subfamily C member 4</fullName>
    </recommendedName>
</protein>
<feature type="domain" description="J" evidence="9">
    <location>
        <begin position="34"/>
        <end position="99"/>
    </location>
</feature>
<evidence type="ECO:0000256" key="1">
    <source>
        <dbReference type="ARBA" id="ARBA00004167"/>
    </source>
</evidence>
<dbReference type="Pfam" id="PF00226">
    <property type="entry name" value="DnaJ"/>
    <property type="match status" value="1"/>
</dbReference>
<dbReference type="FunFam" id="1.10.287.110:FF:000087">
    <property type="entry name" value="DnaJ homolog subfamily C member 4"/>
    <property type="match status" value="1"/>
</dbReference>
<dbReference type="PRINTS" id="PR00625">
    <property type="entry name" value="JDOMAIN"/>
</dbReference>
<evidence type="ECO:0000256" key="8">
    <source>
        <dbReference type="SAM" id="Phobius"/>
    </source>
</evidence>
<dbReference type="PANTHER" id="PTHR44825:SF1">
    <property type="entry name" value="DNAJ HOMOLOG SUBFAMILY C MEMBER 4"/>
    <property type="match status" value="1"/>
</dbReference>
<feature type="transmembrane region" description="Helical" evidence="8">
    <location>
        <begin position="154"/>
        <end position="173"/>
    </location>
</feature>
<gene>
    <name evidence="10" type="primary">DNAJC4</name>
</gene>
<dbReference type="AlphaFoldDB" id="A0A8C0D2R8"/>
<evidence type="ECO:0000256" key="3">
    <source>
        <dbReference type="ARBA" id="ARBA00022989"/>
    </source>
</evidence>
<reference evidence="10" key="1">
    <citation type="submission" date="2023-09" db="UniProtKB">
        <authorList>
            <consortium name="Ensembl"/>
        </authorList>
    </citation>
    <scope>IDENTIFICATION</scope>
</reference>
<dbReference type="PANTHER" id="PTHR44825">
    <property type="match status" value="1"/>
</dbReference>
<dbReference type="PROSITE" id="PS50076">
    <property type="entry name" value="DNAJ_2"/>
    <property type="match status" value="1"/>
</dbReference>
<organism evidence="10">
    <name type="scientific">Balaenoptera musculus</name>
    <name type="common">Blue whale</name>
    <dbReference type="NCBI Taxonomy" id="9771"/>
    <lineage>
        <taxon>Eukaryota</taxon>
        <taxon>Metazoa</taxon>
        <taxon>Chordata</taxon>
        <taxon>Craniata</taxon>
        <taxon>Vertebrata</taxon>
        <taxon>Euteleostomi</taxon>
        <taxon>Mammalia</taxon>
        <taxon>Eutheria</taxon>
        <taxon>Laurasiatheria</taxon>
        <taxon>Artiodactyla</taxon>
        <taxon>Whippomorpha</taxon>
        <taxon>Cetacea</taxon>
        <taxon>Mysticeti</taxon>
        <taxon>Balaenopteridae</taxon>
        <taxon>Balaenoptera</taxon>
    </lineage>
</organism>
<evidence type="ECO:0000256" key="5">
    <source>
        <dbReference type="ARBA" id="ARBA00023186"/>
    </source>
</evidence>
<keyword evidence="2 8" id="KW-0812">Transmembrane</keyword>
<keyword evidence="5" id="KW-0143">Chaperone</keyword>
<dbReference type="GeneTree" id="ENSGT00510000048574"/>
<comment type="subcellular location">
    <subcellularLocation>
        <location evidence="1">Membrane</location>
        <topology evidence="1">Single-pass membrane protein</topology>
    </subcellularLocation>
</comment>